<dbReference type="Pfam" id="PF03692">
    <property type="entry name" value="CxxCxxCC"/>
    <property type="match status" value="1"/>
</dbReference>
<accession>A0A1W2A4W5</accession>
<organism evidence="1 2">
    <name type="scientific">Desulfocicer vacuolatum DSM 3385</name>
    <dbReference type="NCBI Taxonomy" id="1121400"/>
    <lineage>
        <taxon>Bacteria</taxon>
        <taxon>Pseudomonadati</taxon>
        <taxon>Thermodesulfobacteriota</taxon>
        <taxon>Desulfobacteria</taxon>
        <taxon>Desulfobacterales</taxon>
        <taxon>Desulfobacteraceae</taxon>
        <taxon>Desulfocicer</taxon>
    </lineage>
</organism>
<proteinExistence type="predicted"/>
<evidence type="ECO:0000313" key="2">
    <source>
        <dbReference type="Proteomes" id="UP000192418"/>
    </source>
</evidence>
<dbReference type="STRING" id="1121400.SAMN02746065_104125"/>
<protein>
    <submittedName>
        <fullName evidence="1">Putative zinc-or iron-chelating domain-containing protein</fullName>
    </submittedName>
</protein>
<gene>
    <name evidence="1" type="ORF">SAMN02746065_104125</name>
</gene>
<dbReference type="InterPro" id="IPR005358">
    <property type="entry name" value="Puta_zinc/iron-chelating_dom"/>
</dbReference>
<evidence type="ECO:0000313" key="1">
    <source>
        <dbReference type="EMBL" id="SMC55717.1"/>
    </source>
</evidence>
<dbReference type="Proteomes" id="UP000192418">
    <property type="component" value="Unassembled WGS sequence"/>
</dbReference>
<name>A0A1W2A4W5_9BACT</name>
<dbReference type="EMBL" id="FWXY01000004">
    <property type="protein sequence ID" value="SMC55717.1"/>
    <property type="molecule type" value="Genomic_DNA"/>
</dbReference>
<sequence>MGMNLEMIKAKVSKLKDIYRKFDQKANEAKKEQACEKGCGFCCKEAGSIDITTLEGFAIRDAMKALPRSRQKSLTKSFQQEIKKREKGIVVPCPFLMKNNACMIYEDRPFSCRRIYSTHVCTRQNPPMVSRQVMEDAKLTIKALQELDITGYSGHMSYILYMLSTPEFLDTYLKGECKPEEIMVFGKAHKIIINKMVV</sequence>
<reference evidence="1 2" key="1">
    <citation type="submission" date="2017-04" db="EMBL/GenBank/DDBJ databases">
        <authorList>
            <person name="Afonso C.L."/>
            <person name="Miller P.J."/>
            <person name="Scott M.A."/>
            <person name="Spackman E."/>
            <person name="Goraichik I."/>
            <person name="Dimitrov K.M."/>
            <person name="Suarez D.L."/>
            <person name="Swayne D.E."/>
        </authorList>
    </citation>
    <scope>NUCLEOTIDE SEQUENCE [LARGE SCALE GENOMIC DNA]</scope>
    <source>
        <strain evidence="1 2">DSM 3385</strain>
    </source>
</reference>
<keyword evidence="2" id="KW-1185">Reference proteome</keyword>
<dbReference type="AlphaFoldDB" id="A0A1W2A4W5"/>